<name>A0A7X6B7W5_9SPHN</name>
<feature type="region of interest" description="Disordered" evidence="1">
    <location>
        <begin position="20"/>
        <end position="93"/>
    </location>
</feature>
<gene>
    <name evidence="2" type="ORF">GGR90_000294</name>
</gene>
<dbReference type="EMBL" id="JAATIT010000001">
    <property type="protein sequence ID" value="NJB88142.1"/>
    <property type="molecule type" value="Genomic_DNA"/>
</dbReference>
<reference evidence="2 3" key="1">
    <citation type="submission" date="2020-03" db="EMBL/GenBank/DDBJ databases">
        <title>Genomic Encyclopedia of Type Strains, Phase IV (KMG-IV): sequencing the most valuable type-strain genomes for metagenomic binning, comparative biology and taxonomic classification.</title>
        <authorList>
            <person name="Goeker M."/>
        </authorList>
    </citation>
    <scope>NUCLEOTIDE SEQUENCE [LARGE SCALE GENOMIC DNA]</scope>
    <source>
        <strain evidence="2 3">DSM 25229</strain>
    </source>
</reference>
<evidence type="ECO:0000313" key="2">
    <source>
        <dbReference type="EMBL" id="NJB88142.1"/>
    </source>
</evidence>
<dbReference type="AlphaFoldDB" id="A0A7X6B7W5"/>
<evidence type="ECO:0000256" key="1">
    <source>
        <dbReference type="SAM" id="MobiDB-lite"/>
    </source>
</evidence>
<feature type="compositionally biased region" description="Basic and acidic residues" evidence="1">
    <location>
        <begin position="24"/>
        <end position="44"/>
    </location>
</feature>
<comment type="caution">
    <text evidence="2">The sequence shown here is derived from an EMBL/GenBank/DDBJ whole genome shotgun (WGS) entry which is preliminary data.</text>
</comment>
<keyword evidence="3" id="KW-1185">Reference proteome</keyword>
<proteinExistence type="predicted"/>
<protein>
    <submittedName>
        <fullName evidence="2">Uncharacterized protein</fullName>
    </submittedName>
</protein>
<feature type="compositionally biased region" description="Basic and acidic residues" evidence="1">
    <location>
        <begin position="73"/>
        <end position="82"/>
    </location>
</feature>
<organism evidence="2 3">
    <name type="scientific">Sphingopyxis italica</name>
    <dbReference type="NCBI Taxonomy" id="1129133"/>
    <lineage>
        <taxon>Bacteria</taxon>
        <taxon>Pseudomonadati</taxon>
        <taxon>Pseudomonadota</taxon>
        <taxon>Alphaproteobacteria</taxon>
        <taxon>Sphingomonadales</taxon>
        <taxon>Sphingomonadaceae</taxon>
        <taxon>Sphingopyxis</taxon>
    </lineage>
</organism>
<dbReference type="Proteomes" id="UP000535078">
    <property type="component" value="Unassembled WGS sequence"/>
</dbReference>
<evidence type="ECO:0000313" key="3">
    <source>
        <dbReference type="Proteomes" id="UP000535078"/>
    </source>
</evidence>
<accession>A0A7X6B7W5</accession>
<sequence length="93" mass="10680">MALKRADMFRRFREACLRALEPAPRVREQDTENEDRQEGDRFEHQSPFAPLYLSGEPERPAMQGNAQPLPLRACDRAIHRADDDDAIEAQSSN</sequence>